<dbReference type="Proteomes" id="UP000825935">
    <property type="component" value="Chromosome 18"/>
</dbReference>
<protein>
    <recommendedName>
        <fullName evidence="5">Lipoprotein</fullName>
    </recommendedName>
</protein>
<sequence length="69" mass="7168">MGQVKRVLTLLLFSLVCVLALLSGCSNGYRIQRNLLTAPPSYYQVPSGGEGSPPPALEGGIDGPPSVDP</sequence>
<dbReference type="PROSITE" id="PS51257">
    <property type="entry name" value="PROKAR_LIPOPROTEIN"/>
    <property type="match status" value="1"/>
</dbReference>
<evidence type="ECO:0000313" key="3">
    <source>
        <dbReference type="EMBL" id="KAH7366229.1"/>
    </source>
</evidence>
<evidence type="ECO:0000256" key="2">
    <source>
        <dbReference type="SAM" id="SignalP"/>
    </source>
</evidence>
<dbReference type="EMBL" id="CM035423">
    <property type="protein sequence ID" value="KAH7366229.1"/>
    <property type="molecule type" value="Genomic_DNA"/>
</dbReference>
<evidence type="ECO:0000256" key="1">
    <source>
        <dbReference type="SAM" id="MobiDB-lite"/>
    </source>
</evidence>
<reference evidence="3" key="1">
    <citation type="submission" date="2021-08" db="EMBL/GenBank/DDBJ databases">
        <title>WGS assembly of Ceratopteris richardii.</title>
        <authorList>
            <person name="Marchant D.B."/>
            <person name="Chen G."/>
            <person name="Jenkins J."/>
            <person name="Shu S."/>
            <person name="Leebens-Mack J."/>
            <person name="Grimwood J."/>
            <person name="Schmutz J."/>
            <person name="Soltis P."/>
            <person name="Soltis D."/>
            <person name="Chen Z.-H."/>
        </authorList>
    </citation>
    <scope>NUCLEOTIDE SEQUENCE</scope>
    <source>
        <strain evidence="3">Whitten #5841</strain>
        <tissue evidence="3">Leaf</tissue>
    </source>
</reference>
<dbReference type="AlphaFoldDB" id="A0A8T2SUC3"/>
<gene>
    <name evidence="3" type="ORF">KP509_18G068900</name>
</gene>
<evidence type="ECO:0000313" key="4">
    <source>
        <dbReference type="Proteomes" id="UP000825935"/>
    </source>
</evidence>
<keyword evidence="2" id="KW-0732">Signal</keyword>
<keyword evidence="4" id="KW-1185">Reference proteome</keyword>
<name>A0A8T2SUC3_CERRI</name>
<evidence type="ECO:0008006" key="5">
    <source>
        <dbReference type="Google" id="ProtNLM"/>
    </source>
</evidence>
<proteinExistence type="predicted"/>
<feature type="chain" id="PRO_5035726229" description="Lipoprotein" evidence="2">
    <location>
        <begin position="21"/>
        <end position="69"/>
    </location>
</feature>
<accession>A0A8T2SUC3</accession>
<feature type="signal peptide" evidence="2">
    <location>
        <begin position="1"/>
        <end position="20"/>
    </location>
</feature>
<organism evidence="3 4">
    <name type="scientific">Ceratopteris richardii</name>
    <name type="common">Triangle waterfern</name>
    <dbReference type="NCBI Taxonomy" id="49495"/>
    <lineage>
        <taxon>Eukaryota</taxon>
        <taxon>Viridiplantae</taxon>
        <taxon>Streptophyta</taxon>
        <taxon>Embryophyta</taxon>
        <taxon>Tracheophyta</taxon>
        <taxon>Polypodiopsida</taxon>
        <taxon>Polypodiidae</taxon>
        <taxon>Polypodiales</taxon>
        <taxon>Pteridineae</taxon>
        <taxon>Pteridaceae</taxon>
        <taxon>Parkerioideae</taxon>
        <taxon>Ceratopteris</taxon>
    </lineage>
</organism>
<comment type="caution">
    <text evidence="3">The sequence shown here is derived from an EMBL/GenBank/DDBJ whole genome shotgun (WGS) entry which is preliminary data.</text>
</comment>
<feature type="region of interest" description="Disordered" evidence="1">
    <location>
        <begin position="42"/>
        <end position="69"/>
    </location>
</feature>